<proteinExistence type="predicted"/>
<comment type="caution">
    <text evidence="1">The sequence shown here is derived from an EMBL/GenBank/DDBJ whole genome shotgun (WGS) entry which is preliminary data.</text>
</comment>
<gene>
    <name evidence="1" type="ORF">EW026_g6068</name>
</gene>
<name>A0A4S4KDW5_9APHY</name>
<dbReference type="GO" id="GO:0004029">
    <property type="term" value="F:aldehyde dehydrogenase (NAD+) activity"/>
    <property type="evidence" value="ECO:0007669"/>
    <property type="project" value="TreeGrafter"/>
</dbReference>
<dbReference type="PANTHER" id="PTHR48079">
    <property type="entry name" value="PROTEIN YEEZ"/>
    <property type="match status" value="1"/>
</dbReference>
<dbReference type="InterPro" id="IPR036291">
    <property type="entry name" value="NAD(P)-bd_dom_sf"/>
</dbReference>
<keyword evidence="2" id="KW-1185">Reference proteome</keyword>
<dbReference type="Gene3D" id="3.40.50.720">
    <property type="entry name" value="NAD(P)-binding Rossmann-like Domain"/>
    <property type="match status" value="1"/>
</dbReference>
<dbReference type="InterPro" id="IPR051783">
    <property type="entry name" value="NAD(P)-dependent_oxidoreduct"/>
</dbReference>
<dbReference type="SUPFAM" id="SSF51735">
    <property type="entry name" value="NAD(P)-binding Rossmann-fold domains"/>
    <property type="match status" value="1"/>
</dbReference>
<dbReference type="GO" id="GO:0005737">
    <property type="term" value="C:cytoplasm"/>
    <property type="evidence" value="ECO:0007669"/>
    <property type="project" value="TreeGrafter"/>
</dbReference>
<dbReference type="AlphaFoldDB" id="A0A4S4KDW5"/>
<accession>A0A4S4KDW5</accession>
<reference evidence="1 2" key="1">
    <citation type="submission" date="2019-02" db="EMBL/GenBank/DDBJ databases">
        <title>Genome sequencing of the rare red list fungi Phlebia centrifuga.</title>
        <authorList>
            <person name="Buettner E."/>
            <person name="Kellner H."/>
        </authorList>
    </citation>
    <scope>NUCLEOTIDE SEQUENCE [LARGE SCALE GENOMIC DNA]</scope>
    <source>
        <strain evidence="1 2">DSM 108282</strain>
    </source>
</reference>
<dbReference type="PANTHER" id="PTHR48079:SF6">
    <property type="entry name" value="NAD(P)-BINDING DOMAIN-CONTAINING PROTEIN-RELATED"/>
    <property type="match status" value="1"/>
</dbReference>
<evidence type="ECO:0000313" key="2">
    <source>
        <dbReference type="Proteomes" id="UP000309038"/>
    </source>
</evidence>
<protein>
    <submittedName>
        <fullName evidence="1">Uncharacterized protein</fullName>
    </submittedName>
</protein>
<dbReference type="Proteomes" id="UP000309038">
    <property type="component" value="Unassembled WGS sequence"/>
</dbReference>
<sequence length="324" mass="35418">MAKPTIFMLGATGYLGSEFLMLLARDFPDYPVTALVRGSIPEKIARLHEIHPSIAIVEGTLDDAPIIVEQVVKADITINSASSDHWSSVKATLDGLEKNSAKNPGKPPLYIHVSGCGIISDNARGERKEHIKEWSDIGLDLKDCDQTNTHLESDMPAPGTRKDNPVRTIIIYPGQIYGVGRDYAKKLRYAGTWGPGFNVQNTIHVQDMADIMLFVFKAALEGKAAEGAEGFYFSVTDTKLSYGEWARKMGDHLYSKGLIQEPGAKPMPAEVVEPLGHYGWSLLGGSMLAKPDRLAQMGWNPVESLKVSLLEDLPASIDAALVDW</sequence>
<dbReference type="EMBL" id="SGPJ01000303">
    <property type="protein sequence ID" value="THG95627.1"/>
    <property type="molecule type" value="Genomic_DNA"/>
</dbReference>
<organism evidence="1 2">
    <name type="scientific">Hermanssonia centrifuga</name>
    <dbReference type="NCBI Taxonomy" id="98765"/>
    <lineage>
        <taxon>Eukaryota</taxon>
        <taxon>Fungi</taxon>
        <taxon>Dikarya</taxon>
        <taxon>Basidiomycota</taxon>
        <taxon>Agaricomycotina</taxon>
        <taxon>Agaricomycetes</taxon>
        <taxon>Polyporales</taxon>
        <taxon>Meruliaceae</taxon>
        <taxon>Hermanssonia</taxon>
    </lineage>
</organism>
<evidence type="ECO:0000313" key="1">
    <source>
        <dbReference type="EMBL" id="THG95627.1"/>
    </source>
</evidence>